<keyword evidence="2" id="KW-1185">Reference proteome</keyword>
<dbReference type="Proteomes" id="UP001592531">
    <property type="component" value="Unassembled WGS sequence"/>
</dbReference>
<accession>A0ABV6VYF8</accession>
<proteinExistence type="predicted"/>
<gene>
    <name evidence="1" type="ORF">ACEZDE_19460</name>
</gene>
<evidence type="ECO:0000313" key="2">
    <source>
        <dbReference type="Proteomes" id="UP001592531"/>
    </source>
</evidence>
<sequence>MYRVVFTTESAAERDQLAPERRDLLNRGLANLAKDPMNAAASAPYRDDPRVRFGQVAPGMGIVYDIIDDLVIVVVVRVLDESFADA</sequence>
<protein>
    <recommendedName>
        <fullName evidence="3">Type II toxin-antitoxin system RelE/ParE family toxin</fullName>
    </recommendedName>
</protein>
<reference evidence="1 2" key="1">
    <citation type="submission" date="2024-09" db="EMBL/GenBank/DDBJ databases">
        <authorList>
            <person name="Lee S.D."/>
        </authorList>
    </citation>
    <scope>NUCLEOTIDE SEQUENCE [LARGE SCALE GENOMIC DNA]</scope>
    <source>
        <strain evidence="1 2">N8-3</strain>
    </source>
</reference>
<comment type="caution">
    <text evidence="1">The sequence shown here is derived from an EMBL/GenBank/DDBJ whole genome shotgun (WGS) entry which is preliminary data.</text>
</comment>
<dbReference type="RefSeq" id="WP_380537591.1">
    <property type="nucleotide sequence ID" value="NZ_JBHFAB010000013.1"/>
</dbReference>
<evidence type="ECO:0008006" key="3">
    <source>
        <dbReference type="Google" id="ProtNLM"/>
    </source>
</evidence>
<evidence type="ECO:0000313" key="1">
    <source>
        <dbReference type="EMBL" id="MFC1418795.1"/>
    </source>
</evidence>
<organism evidence="1 2">
    <name type="scientific">Streptacidiphilus cavernicola</name>
    <dbReference type="NCBI Taxonomy" id="3342716"/>
    <lineage>
        <taxon>Bacteria</taxon>
        <taxon>Bacillati</taxon>
        <taxon>Actinomycetota</taxon>
        <taxon>Actinomycetes</taxon>
        <taxon>Kitasatosporales</taxon>
        <taxon>Streptomycetaceae</taxon>
        <taxon>Streptacidiphilus</taxon>
    </lineage>
</organism>
<name>A0ABV6VYF8_9ACTN</name>
<dbReference type="EMBL" id="JBHFAB010000013">
    <property type="protein sequence ID" value="MFC1418795.1"/>
    <property type="molecule type" value="Genomic_DNA"/>
</dbReference>